<proteinExistence type="predicted"/>
<gene>
    <name evidence="1" type="ORF">QCA50_020019</name>
</gene>
<name>A0AAW0FK12_9APHY</name>
<evidence type="ECO:0000313" key="2">
    <source>
        <dbReference type="Proteomes" id="UP001385951"/>
    </source>
</evidence>
<protein>
    <submittedName>
        <fullName evidence="1">Uncharacterized protein</fullName>
    </submittedName>
</protein>
<organism evidence="1 2">
    <name type="scientific">Cerrena zonata</name>
    <dbReference type="NCBI Taxonomy" id="2478898"/>
    <lineage>
        <taxon>Eukaryota</taxon>
        <taxon>Fungi</taxon>
        <taxon>Dikarya</taxon>
        <taxon>Basidiomycota</taxon>
        <taxon>Agaricomycotina</taxon>
        <taxon>Agaricomycetes</taxon>
        <taxon>Polyporales</taxon>
        <taxon>Cerrenaceae</taxon>
        <taxon>Cerrena</taxon>
    </lineage>
</organism>
<dbReference type="Proteomes" id="UP001385951">
    <property type="component" value="Unassembled WGS sequence"/>
</dbReference>
<keyword evidence="2" id="KW-1185">Reference proteome</keyword>
<evidence type="ECO:0000313" key="1">
    <source>
        <dbReference type="EMBL" id="KAK7676990.1"/>
    </source>
</evidence>
<accession>A0AAW0FK12</accession>
<reference evidence="1 2" key="1">
    <citation type="submission" date="2022-09" db="EMBL/GenBank/DDBJ databases">
        <authorList>
            <person name="Palmer J.M."/>
        </authorList>
    </citation>
    <scope>NUCLEOTIDE SEQUENCE [LARGE SCALE GENOMIC DNA]</scope>
    <source>
        <strain evidence="1 2">DSM 7382</strain>
    </source>
</reference>
<comment type="caution">
    <text evidence="1">The sequence shown here is derived from an EMBL/GenBank/DDBJ whole genome shotgun (WGS) entry which is preliminary data.</text>
</comment>
<dbReference type="EMBL" id="JASBNA010000098">
    <property type="protein sequence ID" value="KAK7676990.1"/>
    <property type="molecule type" value="Genomic_DNA"/>
</dbReference>
<sequence>MKPKIRATIQWLRATTVFDRAWKFLDTPRAESALNTQLIAKSLNYAHTAARPR</sequence>
<dbReference type="AlphaFoldDB" id="A0AAW0FK12"/>